<gene>
    <name evidence="3" type="ORF">HT99x_015910</name>
    <name evidence="2" type="ORF">HT99x_03197</name>
</gene>
<organism evidence="2">
    <name type="scientific">Candidatus Berkiella aquae</name>
    <dbReference type="NCBI Taxonomy" id="295108"/>
    <lineage>
        <taxon>Bacteria</taxon>
        <taxon>Pseudomonadati</taxon>
        <taxon>Pseudomonadota</taxon>
        <taxon>Gammaproteobacteria</taxon>
        <taxon>Candidatus Berkiellales</taxon>
        <taxon>Candidatus Berkiellaceae</taxon>
        <taxon>Candidatus Berkiella</taxon>
    </lineage>
</organism>
<dbReference type="RefSeq" id="WP_075067777.1">
    <property type="nucleotide sequence ID" value="NZ_LKAJ02000003.1"/>
</dbReference>
<sequence>MSSIILETDRAVVRKLVSSDAQSLAELMKCPLKEASTYINEWSKHDEEHGFTIYGVILKKKMALFGYCGCREIILHDRPEYELVWCIQREYPNDPNDDLDIETAFYIRNFLIKKFNIKSLFAFVSDKNARDQNVAEEIDMVTDESYQQNGEKWLVYYVNKDSPKLLGSLGSDDVEPVRTSIRNRRDVMNPAARGRKPRLMPG</sequence>
<dbReference type="EMBL" id="LKAJ01000030">
    <property type="protein sequence ID" value="KRG17374.1"/>
    <property type="molecule type" value="Genomic_DNA"/>
</dbReference>
<reference evidence="2" key="1">
    <citation type="submission" date="2015-09" db="EMBL/GenBank/DDBJ databases">
        <title>Draft Genome Sequences of Two Novel Amoeba-resistant Intranuclear Bacteria, Candidatus Berkiella cookevillensis and Candidatus Berkiella aquae.</title>
        <authorList>
            <person name="Mehari Y.T."/>
            <person name="Arivett B.A."/>
            <person name="Farone A.L."/>
            <person name="Gunderson J.H."/>
            <person name="Farone M.B."/>
        </authorList>
    </citation>
    <scope>NUCLEOTIDE SEQUENCE [LARGE SCALE GENOMIC DNA]</scope>
    <source>
        <strain evidence="2">HT99</strain>
    </source>
</reference>
<dbReference type="Gene3D" id="3.40.630.30">
    <property type="match status" value="1"/>
</dbReference>
<name>A0A0Q9YK56_9GAMM</name>
<evidence type="ECO:0000259" key="1">
    <source>
        <dbReference type="Pfam" id="PF13302"/>
    </source>
</evidence>
<keyword evidence="4" id="KW-1185">Reference proteome</keyword>
<proteinExistence type="predicted"/>
<dbReference type="AlphaFoldDB" id="A0A0Q9YK56"/>
<dbReference type="GO" id="GO:0016747">
    <property type="term" value="F:acyltransferase activity, transferring groups other than amino-acyl groups"/>
    <property type="evidence" value="ECO:0007669"/>
    <property type="project" value="InterPro"/>
</dbReference>
<evidence type="ECO:0000313" key="3">
    <source>
        <dbReference type="EMBL" id="MCS5712924.1"/>
    </source>
</evidence>
<dbReference type="SUPFAM" id="SSF55729">
    <property type="entry name" value="Acyl-CoA N-acyltransferases (Nat)"/>
    <property type="match status" value="1"/>
</dbReference>
<dbReference type="InterPro" id="IPR000182">
    <property type="entry name" value="GNAT_dom"/>
</dbReference>
<dbReference type="Pfam" id="PF13302">
    <property type="entry name" value="Acetyltransf_3"/>
    <property type="match status" value="1"/>
</dbReference>
<dbReference type="STRING" id="295108.HT99x_03197"/>
<protein>
    <submittedName>
        <fullName evidence="3">GNAT family N-acetyltransferase</fullName>
    </submittedName>
</protein>
<dbReference type="OrthoDB" id="9801656at2"/>
<dbReference type="InterPro" id="IPR016181">
    <property type="entry name" value="Acyl_CoA_acyltransferase"/>
</dbReference>
<reference evidence="3" key="2">
    <citation type="journal article" date="2016" name="Genome Announc.">
        <title>Draft Genome Sequences of Two Novel Amoeba-Resistant Intranuclear Bacteria, 'Candidatus Berkiella cookevillensis' and 'Candidatus Berkiella aquae'.</title>
        <authorList>
            <person name="Mehari Y.T."/>
            <person name="Arivett B.A."/>
            <person name="Farone A.L."/>
            <person name="Gunderson J.H."/>
            <person name="Farone M.B."/>
        </authorList>
    </citation>
    <scope>NUCLEOTIDE SEQUENCE</scope>
    <source>
        <strain evidence="3">HT99</strain>
    </source>
</reference>
<comment type="caution">
    <text evidence="2">The sequence shown here is derived from an EMBL/GenBank/DDBJ whole genome shotgun (WGS) entry which is preliminary data.</text>
</comment>
<evidence type="ECO:0000313" key="4">
    <source>
        <dbReference type="Proteomes" id="UP000051497"/>
    </source>
</evidence>
<dbReference type="EMBL" id="LKAJ02000003">
    <property type="protein sequence ID" value="MCS5712924.1"/>
    <property type="molecule type" value="Genomic_DNA"/>
</dbReference>
<accession>A0A0Q9YK56</accession>
<dbReference type="Proteomes" id="UP000051497">
    <property type="component" value="Unassembled WGS sequence"/>
</dbReference>
<evidence type="ECO:0000313" key="2">
    <source>
        <dbReference type="EMBL" id="KRG17374.1"/>
    </source>
</evidence>
<feature type="domain" description="N-acetyltransferase" evidence="1">
    <location>
        <begin position="30"/>
        <end position="140"/>
    </location>
</feature>
<reference evidence="3" key="3">
    <citation type="submission" date="2021-06" db="EMBL/GenBank/DDBJ databases">
        <title>Genomic Description and Analysis of Intracellular Bacteria, Candidatus Berkiella cookevillensis and Candidatus Berkiella aquae.</title>
        <authorList>
            <person name="Kidane D.T."/>
            <person name="Mehari Y.T."/>
            <person name="Rice F.C."/>
            <person name="Arivett B.A."/>
            <person name="Farone A.L."/>
            <person name="Berk S.G."/>
            <person name="Farone M.B."/>
        </authorList>
    </citation>
    <scope>NUCLEOTIDE SEQUENCE</scope>
    <source>
        <strain evidence="3">HT99</strain>
    </source>
</reference>